<evidence type="ECO:0000256" key="2">
    <source>
        <dbReference type="ARBA" id="ARBA00022490"/>
    </source>
</evidence>
<dbReference type="SUPFAM" id="SSF47473">
    <property type="entry name" value="EF-hand"/>
    <property type="match status" value="1"/>
</dbReference>
<dbReference type="SUPFAM" id="SSF90257">
    <property type="entry name" value="Myosin rod fragments"/>
    <property type="match status" value="1"/>
</dbReference>
<keyword evidence="9" id="KW-1185">Reference proteome</keyword>
<feature type="coiled-coil region" evidence="6">
    <location>
        <begin position="564"/>
        <end position="598"/>
    </location>
</feature>
<dbReference type="OrthoDB" id="271628at2759"/>
<comment type="subcellular location">
    <subcellularLocation>
        <location evidence="1">Cytoplasm</location>
        <location evidence="1">Cytoskeleton</location>
        <location evidence="1">Microtubule organizing center</location>
        <location evidence="1">Centrosome</location>
    </subcellularLocation>
</comment>
<dbReference type="RefSeq" id="XP_046589072.1">
    <property type="nucleotide sequence ID" value="XM_046733116.1"/>
</dbReference>
<feature type="domain" description="EF-hand" evidence="8">
    <location>
        <begin position="185"/>
        <end position="220"/>
    </location>
</feature>
<evidence type="ECO:0000256" key="7">
    <source>
        <dbReference type="SAM" id="MobiDB-lite"/>
    </source>
</evidence>
<keyword evidence="6" id="KW-0175">Coiled coil</keyword>
<dbReference type="PANTHER" id="PTHR18905">
    <property type="entry name" value="NINEIN"/>
    <property type="match status" value="1"/>
</dbReference>
<dbReference type="RefSeq" id="XP_015516285.2">
    <property type="nucleotide sequence ID" value="XM_015660799.2"/>
</dbReference>
<accession>A0A6J0BNT2</accession>
<keyword evidence="2" id="KW-0963">Cytoplasm</keyword>
<dbReference type="InterPro" id="IPR011992">
    <property type="entry name" value="EF-hand-dom_pair"/>
</dbReference>
<dbReference type="GO" id="GO:0005509">
    <property type="term" value="F:calcium ion binding"/>
    <property type="evidence" value="ECO:0007669"/>
    <property type="project" value="InterPro"/>
</dbReference>
<dbReference type="PROSITE" id="PS00018">
    <property type="entry name" value="EF_HAND_1"/>
    <property type="match status" value="1"/>
</dbReference>
<evidence type="ECO:0000256" key="6">
    <source>
        <dbReference type="SAM" id="Coils"/>
    </source>
</evidence>
<dbReference type="InterPro" id="IPR018247">
    <property type="entry name" value="EF_Hand_1_Ca_BS"/>
</dbReference>
<proteinExistence type="predicted"/>
<feature type="coiled-coil region" evidence="6">
    <location>
        <begin position="756"/>
        <end position="790"/>
    </location>
</feature>
<protein>
    <submittedName>
        <fullName evidence="10 11">Blastoderm-specific protein 25D isoform X2</fullName>
    </submittedName>
</protein>
<dbReference type="SMART" id="SM00054">
    <property type="entry name" value="EFh"/>
    <property type="match status" value="1"/>
</dbReference>
<evidence type="ECO:0000256" key="4">
    <source>
        <dbReference type="ARBA" id="ARBA00022837"/>
    </source>
</evidence>
<organism evidence="9 10">
    <name type="scientific">Neodiprion lecontei</name>
    <name type="common">Redheaded pine sawfly</name>
    <dbReference type="NCBI Taxonomy" id="441921"/>
    <lineage>
        <taxon>Eukaryota</taxon>
        <taxon>Metazoa</taxon>
        <taxon>Ecdysozoa</taxon>
        <taxon>Arthropoda</taxon>
        <taxon>Hexapoda</taxon>
        <taxon>Insecta</taxon>
        <taxon>Pterygota</taxon>
        <taxon>Neoptera</taxon>
        <taxon>Endopterygota</taxon>
        <taxon>Hymenoptera</taxon>
        <taxon>Tenthredinoidea</taxon>
        <taxon>Diprionidae</taxon>
        <taxon>Diprioninae</taxon>
        <taxon>Neodiprion</taxon>
    </lineage>
</organism>
<dbReference type="PROSITE" id="PS50222">
    <property type="entry name" value="EF_HAND_2"/>
    <property type="match status" value="1"/>
</dbReference>
<feature type="compositionally biased region" description="Polar residues" evidence="7">
    <location>
        <begin position="683"/>
        <end position="697"/>
    </location>
</feature>
<dbReference type="GO" id="GO:0034454">
    <property type="term" value="P:microtubule anchoring at centrosome"/>
    <property type="evidence" value="ECO:0007669"/>
    <property type="project" value="TreeGrafter"/>
</dbReference>
<evidence type="ECO:0000313" key="12">
    <source>
        <dbReference type="RefSeq" id="XP_046589072.1"/>
    </source>
</evidence>
<dbReference type="GeneID" id="107221704"/>
<feature type="coiled-coil region" evidence="6">
    <location>
        <begin position="845"/>
        <end position="883"/>
    </location>
</feature>
<evidence type="ECO:0000256" key="1">
    <source>
        <dbReference type="ARBA" id="ARBA00004300"/>
    </source>
</evidence>
<dbReference type="PANTHER" id="PTHR18905:SF13">
    <property type="entry name" value="NON-CENTROSOMAL MICROTUBULE ARRAY"/>
    <property type="match status" value="1"/>
</dbReference>
<evidence type="ECO:0000313" key="11">
    <source>
        <dbReference type="RefSeq" id="XP_015516285.2"/>
    </source>
</evidence>
<gene>
    <name evidence="10 11 12" type="primary">LOC107221704</name>
</gene>
<feature type="region of interest" description="Disordered" evidence="7">
    <location>
        <begin position="679"/>
        <end position="725"/>
    </location>
</feature>
<feature type="coiled-coil region" evidence="6">
    <location>
        <begin position="338"/>
        <end position="521"/>
    </location>
</feature>
<dbReference type="InterPro" id="IPR002048">
    <property type="entry name" value="EF_hand_dom"/>
</dbReference>
<dbReference type="Proteomes" id="UP000829291">
    <property type="component" value="Chromosome 2"/>
</dbReference>
<evidence type="ECO:0000256" key="5">
    <source>
        <dbReference type="ARBA" id="ARBA00023212"/>
    </source>
</evidence>
<dbReference type="GO" id="GO:0005813">
    <property type="term" value="C:centrosome"/>
    <property type="evidence" value="ECO:0007669"/>
    <property type="project" value="UniProtKB-SubCell"/>
</dbReference>
<sequence length="1164" mass="133500">MEGNCTDPYEQQLLAVFESCQTKGQTRLNENGLRLLCEKLQLEEQGKELISCLLEQTETDKSVSFYEFRDGLLALLGNAQDGISSYSDREFSNGDSLQSLNSTKLANKRYGRKSKPKDQNADIVDFQHQHLDGARNEMWRGVDGLLNQDIKIDEQRLREIWAKINLGLDRQEMPIVSQYIGIPLLPKQTLEQIFEKLDMDHDGQITLEEFLLIFSNPKMLHEQLSSGWNAGFRNDIMKQDSEKESIQIRGPHHTGYARSSTVVDMWEVAGVPDAATFLSELGFTSPDISLTELTNVLCEELKSLRDESDNRVMGTHISLLKGALVLYQEEVRSLNTLVEHLSGERDKLRGDIAEANQRATLLAQEVDEHHICLEKSSQNQIKQLELKNAEILKDLTDQLTSERESNAATLRLMDQRLQTLQQEDQRIRTELANVLSENHTLETENQNLSEHLSKLRSSNNQLQMQIQTLVAEHDEVENVEVKENEVLVSLLVRIKKLQSDNAALRDQNDELTSELEVMKHSESDVQSSGNLDIIDSKDLTARVAELEALLASKTIRNKDISIGSNNLNAVIETQEQQLVELRSVLEKLKKELVNVVTEKKNNCTLDNCLLKNRMLDVICRIDTNLSPHPQETDSIKSLANELEAESAQLTNECSRDFVTNRTDKGKVDRKALGNDDIVKNTDKNFNNLDMKTMSKNKMTGLRDYPPRRDENGSDQSKIDREKSNVFYNVRQSSEKAENSKDCTDFDKVTDILPEVEEKYVNEKKQLSERCTELERSLDLLRTEYEQCEDYWAGKLEEERQLFEQEQRISDEKFSELIAKMAEYEEQFGNSDKTHNDGRLSPIEERFNLEQQYTNLEEEFSEWKSEMQKELTKKDQEIHDLREKLQRGNRILTVETSVQCPEELASHSNSTTGMSEVVVHGKNLSSSKITSYDTDSHVLNDSLKLKRLTESESPYAEVCTSRPASILPCLHGCSCYQIQSYSVAEGMCRAHRDELRRLHQLKINLDTECSNLIKQKEVLMQEILKLQSLRAISCSCTKTITGEQACRIDLNVLQALNARLQSQEQKCHHLQVSLKQQQQYTDRILHQTWKQHRNEIADLQFLLCGTQEKLQQHLQAYKEQAENLARADMLAKDLYLENSYLMASVERLEQHCHVLTQYSTESTSV</sequence>
<dbReference type="AlphaFoldDB" id="A0A6J0BNT2"/>
<evidence type="ECO:0000313" key="10">
    <source>
        <dbReference type="RefSeq" id="XP_015516284.2"/>
    </source>
</evidence>
<keyword evidence="4" id="KW-0106">Calcium</keyword>
<dbReference type="Gene3D" id="1.10.238.10">
    <property type="entry name" value="EF-hand"/>
    <property type="match status" value="1"/>
</dbReference>
<keyword evidence="3" id="KW-0597">Phosphoprotein</keyword>
<dbReference type="RefSeq" id="XP_015516284.2">
    <property type="nucleotide sequence ID" value="XM_015660798.2"/>
</dbReference>
<dbReference type="KEGG" id="nlo:107221704"/>
<feature type="compositionally biased region" description="Basic and acidic residues" evidence="7">
    <location>
        <begin position="704"/>
        <end position="723"/>
    </location>
</feature>
<evidence type="ECO:0000259" key="8">
    <source>
        <dbReference type="PROSITE" id="PS50222"/>
    </source>
</evidence>
<keyword evidence="5" id="KW-0206">Cytoskeleton</keyword>
<evidence type="ECO:0000313" key="9">
    <source>
        <dbReference type="Proteomes" id="UP000829291"/>
    </source>
</evidence>
<name>A0A6J0BNT2_NEOLC</name>
<evidence type="ECO:0000256" key="3">
    <source>
        <dbReference type="ARBA" id="ARBA00022553"/>
    </source>
</evidence>
<reference evidence="10 11" key="1">
    <citation type="submission" date="2025-05" db="UniProtKB">
        <authorList>
            <consortium name="RefSeq"/>
        </authorList>
    </citation>
    <scope>IDENTIFICATION</scope>
    <source>
        <tissue evidence="10 11">Thorax and Abdomen</tissue>
    </source>
</reference>